<proteinExistence type="predicted"/>
<feature type="non-terminal residue" evidence="2">
    <location>
        <position position="67"/>
    </location>
</feature>
<dbReference type="EMBL" id="SNRW01019353">
    <property type="protein sequence ID" value="KAA6366465.1"/>
    <property type="molecule type" value="Genomic_DNA"/>
</dbReference>
<organism evidence="2 3">
    <name type="scientific">Streblomastix strix</name>
    <dbReference type="NCBI Taxonomy" id="222440"/>
    <lineage>
        <taxon>Eukaryota</taxon>
        <taxon>Metamonada</taxon>
        <taxon>Preaxostyla</taxon>
        <taxon>Oxymonadida</taxon>
        <taxon>Streblomastigidae</taxon>
        <taxon>Streblomastix</taxon>
    </lineage>
</organism>
<dbReference type="Proteomes" id="UP000324800">
    <property type="component" value="Unassembled WGS sequence"/>
</dbReference>
<evidence type="ECO:0000256" key="1">
    <source>
        <dbReference type="SAM" id="MobiDB-lite"/>
    </source>
</evidence>
<gene>
    <name evidence="2" type="ORF">EZS28_038007</name>
</gene>
<dbReference type="AlphaFoldDB" id="A0A5J4U9W4"/>
<feature type="compositionally biased region" description="Polar residues" evidence="1">
    <location>
        <begin position="16"/>
        <end position="25"/>
    </location>
</feature>
<feature type="compositionally biased region" description="Low complexity" evidence="1">
    <location>
        <begin position="26"/>
        <end position="39"/>
    </location>
</feature>
<feature type="region of interest" description="Disordered" evidence="1">
    <location>
        <begin position="1"/>
        <end position="67"/>
    </location>
</feature>
<feature type="compositionally biased region" description="Polar residues" evidence="1">
    <location>
        <begin position="45"/>
        <end position="67"/>
    </location>
</feature>
<name>A0A5J4U9W4_9EUKA</name>
<evidence type="ECO:0000313" key="3">
    <source>
        <dbReference type="Proteomes" id="UP000324800"/>
    </source>
</evidence>
<accession>A0A5J4U9W4</accession>
<sequence length="67" mass="7194">MSSGLSDRQAVANKARAQTFQFNDGSQSTFTTSSQSSYQKPGTEAPQSKQPTHVTDQGTSDTYKTTS</sequence>
<evidence type="ECO:0000313" key="2">
    <source>
        <dbReference type="EMBL" id="KAA6366465.1"/>
    </source>
</evidence>
<comment type="caution">
    <text evidence="2">The sequence shown here is derived from an EMBL/GenBank/DDBJ whole genome shotgun (WGS) entry which is preliminary data.</text>
</comment>
<reference evidence="2 3" key="1">
    <citation type="submission" date="2019-03" db="EMBL/GenBank/DDBJ databases">
        <title>Single cell metagenomics reveals metabolic interactions within the superorganism composed of flagellate Streblomastix strix and complex community of Bacteroidetes bacteria on its surface.</title>
        <authorList>
            <person name="Treitli S.C."/>
            <person name="Kolisko M."/>
            <person name="Husnik F."/>
            <person name="Keeling P."/>
            <person name="Hampl V."/>
        </authorList>
    </citation>
    <scope>NUCLEOTIDE SEQUENCE [LARGE SCALE GENOMIC DNA]</scope>
    <source>
        <strain evidence="2">ST1C</strain>
    </source>
</reference>
<protein>
    <submittedName>
        <fullName evidence="2">Uncharacterized protein</fullName>
    </submittedName>
</protein>